<dbReference type="OrthoDB" id="9807959at2"/>
<dbReference type="InterPro" id="IPR035069">
    <property type="entry name" value="TTHA1013/TTHA0281-like"/>
</dbReference>
<dbReference type="SUPFAM" id="SSF143100">
    <property type="entry name" value="TTHA1013/TTHA0281-like"/>
    <property type="match status" value="1"/>
</dbReference>
<evidence type="ECO:0000259" key="1">
    <source>
        <dbReference type="Pfam" id="PF15919"/>
    </source>
</evidence>
<dbReference type="Proteomes" id="UP000193978">
    <property type="component" value="Chromosome"/>
</dbReference>
<dbReference type="RefSeq" id="WP_085773173.1">
    <property type="nucleotide sequence ID" value="NZ_AP027149.1"/>
</dbReference>
<dbReference type="Gene3D" id="3.30.160.250">
    <property type="match status" value="1"/>
</dbReference>
<evidence type="ECO:0000313" key="3">
    <source>
        <dbReference type="Proteomes" id="UP000193978"/>
    </source>
</evidence>
<keyword evidence="3" id="KW-1185">Reference proteome</keyword>
<protein>
    <submittedName>
        <fullName evidence="2">HicB family protein</fullName>
    </submittedName>
</protein>
<feature type="domain" description="HicB-like antitoxin of toxin-antitoxin system" evidence="1">
    <location>
        <begin position="4"/>
        <end position="75"/>
    </location>
</feature>
<evidence type="ECO:0000313" key="2">
    <source>
        <dbReference type="EMBL" id="ARN83028.1"/>
    </source>
</evidence>
<accession>A0A1W6MZN2</accession>
<dbReference type="KEGG" id="mbry:B1812_20250"/>
<gene>
    <name evidence="2" type="ORF">B1812_20250</name>
</gene>
<sequence>MKPYIVIVHKEVGSAYGMTFPDAPGCFSAADEADDLFAMAREALELWAEGMRDEGIAVTEPRDFETLRADPEWGKTFEDAAFVIAVAPPWQERFKAAE</sequence>
<organism evidence="2 3">
    <name type="scientific">Methylocystis bryophila</name>
    <dbReference type="NCBI Taxonomy" id="655015"/>
    <lineage>
        <taxon>Bacteria</taxon>
        <taxon>Pseudomonadati</taxon>
        <taxon>Pseudomonadota</taxon>
        <taxon>Alphaproteobacteria</taxon>
        <taxon>Hyphomicrobiales</taxon>
        <taxon>Methylocystaceae</taxon>
        <taxon>Methylocystis</taxon>
    </lineage>
</organism>
<dbReference type="InterPro" id="IPR031807">
    <property type="entry name" value="HicB-like"/>
</dbReference>
<name>A0A1W6MZN2_9HYPH</name>
<dbReference type="STRING" id="655015.B1812_20250"/>
<dbReference type="Pfam" id="PF15919">
    <property type="entry name" value="HicB_lk_antitox"/>
    <property type="match status" value="1"/>
</dbReference>
<reference evidence="2 3" key="1">
    <citation type="submission" date="2017-02" db="EMBL/GenBank/DDBJ databases">
        <authorList>
            <person name="Peterson S.W."/>
        </authorList>
    </citation>
    <scope>NUCLEOTIDE SEQUENCE [LARGE SCALE GENOMIC DNA]</scope>
    <source>
        <strain evidence="2 3">S285</strain>
    </source>
</reference>
<dbReference type="AlphaFoldDB" id="A0A1W6MZN2"/>
<proteinExistence type="predicted"/>
<dbReference type="EMBL" id="CP019948">
    <property type="protein sequence ID" value="ARN83028.1"/>
    <property type="molecule type" value="Genomic_DNA"/>
</dbReference>